<reference evidence="1 2" key="1">
    <citation type="submission" date="2020-05" db="EMBL/GenBank/DDBJ databases">
        <authorList>
            <person name="Campoy J."/>
            <person name="Schneeberger K."/>
            <person name="Spophaly S."/>
        </authorList>
    </citation>
    <scope>NUCLEOTIDE SEQUENCE [LARGE SCALE GENOMIC DNA]</scope>
    <source>
        <strain evidence="1">PruArmRojPasFocal</strain>
    </source>
</reference>
<proteinExistence type="predicted"/>
<dbReference type="EMBL" id="CAEKDK010000008">
    <property type="protein sequence ID" value="CAB4290050.1"/>
    <property type="molecule type" value="Genomic_DNA"/>
</dbReference>
<name>A0A6J5VLM2_PRUAR</name>
<evidence type="ECO:0000313" key="2">
    <source>
        <dbReference type="Proteomes" id="UP000507222"/>
    </source>
</evidence>
<sequence length="69" mass="7543">MVAKREAKASSVPPLSSPLTCPTLSSTLSWRRHSATLDQLGGSNYKGSFRIIKGLKLLRDVMRKVKASN</sequence>
<gene>
    <name evidence="1" type="ORF">CURHAP_LOCUS49888</name>
</gene>
<protein>
    <submittedName>
        <fullName evidence="1">Uncharacterized protein</fullName>
    </submittedName>
</protein>
<dbReference type="AlphaFoldDB" id="A0A6J5VLM2"/>
<dbReference type="Proteomes" id="UP000507222">
    <property type="component" value="Unassembled WGS sequence"/>
</dbReference>
<evidence type="ECO:0000313" key="1">
    <source>
        <dbReference type="EMBL" id="CAB4290050.1"/>
    </source>
</evidence>
<accession>A0A6J5VLM2</accession>
<organism evidence="1 2">
    <name type="scientific">Prunus armeniaca</name>
    <name type="common">Apricot</name>
    <name type="synonym">Armeniaca vulgaris</name>
    <dbReference type="NCBI Taxonomy" id="36596"/>
    <lineage>
        <taxon>Eukaryota</taxon>
        <taxon>Viridiplantae</taxon>
        <taxon>Streptophyta</taxon>
        <taxon>Embryophyta</taxon>
        <taxon>Tracheophyta</taxon>
        <taxon>Spermatophyta</taxon>
        <taxon>Magnoliopsida</taxon>
        <taxon>eudicotyledons</taxon>
        <taxon>Gunneridae</taxon>
        <taxon>Pentapetalae</taxon>
        <taxon>rosids</taxon>
        <taxon>fabids</taxon>
        <taxon>Rosales</taxon>
        <taxon>Rosaceae</taxon>
        <taxon>Amygdaloideae</taxon>
        <taxon>Amygdaleae</taxon>
        <taxon>Prunus</taxon>
    </lineage>
</organism>